<evidence type="ECO:0000256" key="1">
    <source>
        <dbReference type="SAM" id="Phobius"/>
    </source>
</evidence>
<keyword evidence="1" id="KW-1133">Transmembrane helix</keyword>
<feature type="transmembrane region" description="Helical" evidence="1">
    <location>
        <begin position="135"/>
        <end position="152"/>
    </location>
</feature>
<organism evidence="3 4">
    <name type="scientific">Cupriavidus nantongensis</name>
    <dbReference type="NCBI Taxonomy" id="1796606"/>
    <lineage>
        <taxon>Bacteria</taxon>
        <taxon>Pseudomonadati</taxon>
        <taxon>Pseudomonadota</taxon>
        <taxon>Betaproteobacteria</taxon>
        <taxon>Burkholderiales</taxon>
        <taxon>Burkholderiaceae</taxon>
        <taxon>Cupriavidus</taxon>
    </lineage>
</organism>
<reference evidence="3 4" key="1">
    <citation type="submission" date="2016-03" db="EMBL/GenBank/DDBJ databases">
        <title>Complete genome sequence of a novel chlorpyrifos degrading bacterium, Cupriavidus nantongensis sp. X1.</title>
        <authorList>
            <person name="Fang L."/>
        </authorList>
    </citation>
    <scope>NUCLEOTIDE SEQUENCE [LARGE SCALE GENOMIC DNA]</scope>
    <source>
        <strain evidence="3 4">X1</strain>
    </source>
</reference>
<dbReference type="AlphaFoldDB" id="A0A142JIX5"/>
<accession>A0A142JIX5</accession>
<dbReference type="STRING" id="1796606.A2G96_09935"/>
<dbReference type="SUPFAM" id="SSF56317">
    <property type="entry name" value="Carbon-nitrogen hydrolase"/>
    <property type="match status" value="1"/>
</dbReference>
<dbReference type="PROSITE" id="PS50263">
    <property type="entry name" value="CN_HYDROLASE"/>
    <property type="match status" value="1"/>
</dbReference>
<dbReference type="Proteomes" id="UP000075238">
    <property type="component" value="Chromosome 1"/>
</dbReference>
<evidence type="ECO:0000259" key="2">
    <source>
        <dbReference type="PROSITE" id="PS50263"/>
    </source>
</evidence>
<keyword evidence="1" id="KW-0812">Transmembrane</keyword>
<dbReference type="Gene3D" id="3.60.110.10">
    <property type="entry name" value="Carbon-nitrogen hydrolase"/>
    <property type="match status" value="1"/>
</dbReference>
<proteinExistence type="predicted"/>
<dbReference type="InterPro" id="IPR036526">
    <property type="entry name" value="C-N_Hydrolase_sf"/>
</dbReference>
<keyword evidence="4" id="KW-1185">Reference proteome</keyword>
<keyword evidence="1" id="KW-0472">Membrane</keyword>
<feature type="transmembrane region" description="Helical" evidence="1">
    <location>
        <begin position="81"/>
        <end position="101"/>
    </location>
</feature>
<evidence type="ECO:0000313" key="4">
    <source>
        <dbReference type="Proteomes" id="UP000075238"/>
    </source>
</evidence>
<feature type="domain" description="CN hydrolase" evidence="2">
    <location>
        <begin position="163"/>
        <end position="369"/>
    </location>
</feature>
<name>A0A142JIX5_9BURK</name>
<dbReference type="KEGG" id="cnan:A2G96_09935"/>
<evidence type="ECO:0000313" key="3">
    <source>
        <dbReference type="EMBL" id="AMR78037.1"/>
    </source>
</evidence>
<gene>
    <name evidence="3" type="ORF">A2G96_09935</name>
</gene>
<dbReference type="EMBL" id="CP014844">
    <property type="protein sequence ID" value="AMR78037.1"/>
    <property type="molecule type" value="Genomic_DNA"/>
</dbReference>
<protein>
    <recommendedName>
        <fullName evidence="2">CN hydrolase domain-containing protein</fullName>
    </recommendedName>
</protein>
<dbReference type="InterPro" id="IPR003010">
    <property type="entry name" value="C-N_Hydrolase"/>
</dbReference>
<feature type="transmembrane region" description="Helical" evidence="1">
    <location>
        <begin position="107"/>
        <end position="128"/>
    </location>
</feature>
<feature type="transmembrane region" description="Helical" evidence="1">
    <location>
        <begin position="26"/>
        <end position="46"/>
    </location>
</feature>
<feature type="transmembrane region" description="Helical" evidence="1">
    <location>
        <begin position="52"/>
        <end position="74"/>
    </location>
</feature>
<sequence length="369" mass="39926">MSLANLLALPLLWGIMRSRWEGLSLMLAYFAAGSRGLPGGAVVFFGDEAPHWWGLAMWLAVSVLLSAPFALCWSRVPAKRAVGFVLALLVSLVPPLGIVGWLSPLSIAGILFPAGGWIGLALTFVLFIALVRQRVRWLAGFAIVVAVANVSMHRGPIIHRDWLGFDTSFPRLSSAGADHASQYLSSMQRIEWLRGVISEMPANATLVLPETLIGRFDGVAQAMLAQAEGDLTAKHSKVLVGAELPQESGRYKNAVVVLGAKGHEDRAAIQGIPVPISMWKPWTNDGAEADLLARTNTITVNGLRVGVSVCYEQLLAYSLVRVMADKPDVIVAVSNVWWARSTNIPQIQTQSVRAFARLFHVPVVSAKNI</sequence>